<feature type="transmembrane region" description="Helical" evidence="2">
    <location>
        <begin position="141"/>
        <end position="159"/>
    </location>
</feature>
<protein>
    <recommendedName>
        <fullName evidence="8">LPXTG cell wall anchor domain-containing protein</fullName>
    </recommendedName>
</protein>
<evidence type="ECO:0000256" key="2">
    <source>
        <dbReference type="SAM" id="Phobius"/>
    </source>
</evidence>
<keyword evidence="2" id="KW-1133">Transmembrane helix</keyword>
<evidence type="ECO:0000313" key="7">
    <source>
        <dbReference type="Proteomes" id="UP000595942"/>
    </source>
</evidence>
<keyword evidence="2" id="KW-0472">Membrane</keyword>
<dbReference type="EMBL" id="CP068073">
    <property type="protein sequence ID" value="QQS82357.1"/>
    <property type="molecule type" value="Genomic_DNA"/>
</dbReference>
<dbReference type="GeneID" id="93725266"/>
<feature type="region of interest" description="Disordered" evidence="1">
    <location>
        <begin position="110"/>
        <end position="138"/>
    </location>
</feature>
<name>A0A4Q7CMQ0_9STAP</name>
<evidence type="ECO:0000313" key="4">
    <source>
        <dbReference type="EMBL" id="QQS82357.1"/>
    </source>
</evidence>
<dbReference type="EMBL" id="RQTE01000092">
    <property type="protein sequence ID" value="RZI02646.1"/>
    <property type="molecule type" value="Genomic_DNA"/>
</dbReference>
<gene>
    <name evidence="5" type="ORF">EIG99_05675</name>
    <name evidence="4" type="ORF">I6J05_10670</name>
</gene>
<evidence type="ECO:0008006" key="8">
    <source>
        <dbReference type="Google" id="ProtNLM"/>
    </source>
</evidence>
<reference evidence="4 7" key="2">
    <citation type="submission" date="2021-01" db="EMBL/GenBank/DDBJ databases">
        <title>FDA dAtabase for Regulatory Grade micrObial Sequences (FDA-ARGOS): Supporting development and validation of Infectious Disease Dx tests.</title>
        <authorList>
            <person name="Sproer C."/>
            <person name="Gronow S."/>
            <person name="Severitt S."/>
            <person name="Schroder I."/>
            <person name="Tallon L."/>
            <person name="Sadzewicz L."/>
            <person name="Zhao X."/>
            <person name="Boylan J."/>
            <person name="Ott S."/>
            <person name="Bowen H."/>
            <person name="Vavikolanu K."/>
            <person name="Mehta A."/>
            <person name="Aluvathingal J."/>
            <person name="Nadendla S."/>
            <person name="Lowell S."/>
            <person name="Myers T."/>
            <person name="Yan Y."/>
            <person name="Sichtig H."/>
        </authorList>
    </citation>
    <scope>NUCLEOTIDE SEQUENCE [LARGE SCALE GENOMIC DNA]</scope>
    <source>
        <strain evidence="4 7">FDAARGOS_1148</strain>
    </source>
</reference>
<organism evidence="5 6">
    <name type="scientific">Staphylococcus condimenti</name>
    <dbReference type="NCBI Taxonomy" id="70255"/>
    <lineage>
        <taxon>Bacteria</taxon>
        <taxon>Bacillati</taxon>
        <taxon>Bacillota</taxon>
        <taxon>Bacilli</taxon>
        <taxon>Bacillales</taxon>
        <taxon>Staphylococcaceae</taxon>
        <taxon>Staphylococcus</taxon>
    </lineage>
</organism>
<keyword evidence="2" id="KW-0812">Transmembrane</keyword>
<evidence type="ECO:0000313" key="6">
    <source>
        <dbReference type="Proteomes" id="UP000293854"/>
    </source>
</evidence>
<sequence>MRNSKLIVSSIIATSLFMGSSTSLFNQAEAAEDNEKTDIQLVTPSEWQKQHDNLLQARLSGSNLGEGGDIGSINSYQNSYRDYVESTIEAAEDQSAYGEVIIPREGQDYLNTHGTPVESKQQPRQNIEPLPDTGKDSADTTVMTIVAGLFIAFGTIITFRKHFK</sequence>
<reference evidence="5 6" key="1">
    <citation type="submission" date="2018-11" db="EMBL/GenBank/DDBJ databases">
        <title>Genomic profiling of Staphylococcus species from a Poultry farm system in KwaZulu-Natal, South Africa.</title>
        <authorList>
            <person name="Amoako D.G."/>
            <person name="Somboro A.M."/>
            <person name="Abia A.L.K."/>
            <person name="Bester L.A."/>
            <person name="Essack S.Y."/>
        </authorList>
    </citation>
    <scope>NUCLEOTIDE SEQUENCE [LARGE SCALE GENOMIC DNA]</scope>
    <source>
        <strain evidence="5 6">SA11</strain>
    </source>
</reference>
<evidence type="ECO:0000313" key="5">
    <source>
        <dbReference type="EMBL" id="RZI02646.1"/>
    </source>
</evidence>
<feature type="compositionally biased region" description="Polar residues" evidence="1">
    <location>
        <begin position="110"/>
        <end position="125"/>
    </location>
</feature>
<dbReference type="AlphaFoldDB" id="A0A4Q7CMQ0"/>
<evidence type="ECO:0000256" key="1">
    <source>
        <dbReference type="SAM" id="MobiDB-lite"/>
    </source>
</evidence>
<dbReference type="Proteomes" id="UP000293854">
    <property type="component" value="Unassembled WGS sequence"/>
</dbReference>
<feature type="chain" id="PRO_5044608304" description="LPXTG cell wall anchor domain-containing protein" evidence="3">
    <location>
        <begin position="31"/>
        <end position="164"/>
    </location>
</feature>
<accession>A0A4Q7CMQ0</accession>
<dbReference type="RefSeq" id="WP_126498522.1">
    <property type="nucleotide sequence ID" value="NZ_CP015114.1"/>
</dbReference>
<keyword evidence="7" id="KW-1185">Reference proteome</keyword>
<feature type="signal peptide" evidence="3">
    <location>
        <begin position="1"/>
        <end position="30"/>
    </location>
</feature>
<proteinExistence type="predicted"/>
<dbReference type="Proteomes" id="UP000595942">
    <property type="component" value="Chromosome"/>
</dbReference>
<evidence type="ECO:0000256" key="3">
    <source>
        <dbReference type="SAM" id="SignalP"/>
    </source>
</evidence>
<keyword evidence="3" id="KW-0732">Signal</keyword>
<dbReference type="OrthoDB" id="2411204at2"/>